<keyword evidence="1" id="KW-1133">Transmembrane helix</keyword>
<evidence type="ECO:0000256" key="1">
    <source>
        <dbReference type="SAM" id="Phobius"/>
    </source>
</evidence>
<accession>A0A9P9EDQ9</accession>
<dbReference type="EMBL" id="JAGMWT010000002">
    <property type="protein sequence ID" value="KAH7135222.1"/>
    <property type="molecule type" value="Genomic_DNA"/>
</dbReference>
<keyword evidence="3" id="KW-1185">Reference proteome</keyword>
<organism evidence="2 3">
    <name type="scientific">Dendryphion nanum</name>
    <dbReference type="NCBI Taxonomy" id="256645"/>
    <lineage>
        <taxon>Eukaryota</taxon>
        <taxon>Fungi</taxon>
        <taxon>Dikarya</taxon>
        <taxon>Ascomycota</taxon>
        <taxon>Pezizomycotina</taxon>
        <taxon>Dothideomycetes</taxon>
        <taxon>Pleosporomycetidae</taxon>
        <taxon>Pleosporales</taxon>
        <taxon>Torulaceae</taxon>
        <taxon>Dendryphion</taxon>
    </lineage>
</organism>
<dbReference type="Proteomes" id="UP000700596">
    <property type="component" value="Unassembled WGS sequence"/>
</dbReference>
<gene>
    <name evidence="2" type="ORF">B0J11DRAFT_517878</name>
</gene>
<sequence length="86" mass="9277">MALFSQPEPVFKVIGKLAAYEVIGHVGAVWVVLYTTDSDDTPKVVLYLILTIVVFSVLLPLEVIGASKYDPLMVIVVILAGVEAFA</sequence>
<keyword evidence="1" id="KW-0472">Membrane</keyword>
<evidence type="ECO:0000313" key="2">
    <source>
        <dbReference type="EMBL" id="KAH7135222.1"/>
    </source>
</evidence>
<evidence type="ECO:0000313" key="3">
    <source>
        <dbReference type="Proteomes" id="UP000700596"/>
    </source>
</evidence>
<protein>
    <submittedName>
        <fullName evidence="2">Uncharacterized protein</fullName>
    </submittedName>
</protein>
<comment type="caution">
    <text evidence="2">The sequence shown here is derived from an EMBL/GenBank/DDBJ whole genome shotgun (WGS) entry which is preliminary data.</text>
</comment>
<feature type="transmembrane region" description="Helical" evidence="1">
    <location>
        <begin position="44"/>
        <end position="64"/>
    </location>
</feature>
<proteinExistence type="predicted"/>
<name>A0A9P9EDQ9_9PLEO</name>
<dbReference type="AlphaFoldDB" id="A0A9P9EDQ9"/>
<reference evidence="2" key="1">
    <citation type="journal article" date="2021" name="Nat. Commun.">
        <title>Genetic determinants of endophytism in the Arabidopsis root mycobiome.</title>
        <authorList>
            <person name="Mesny F."/>
            <person name="Miyauchi S."/>
            <person name="Thiergart T."/>
            <person name="Pickel B."/>
            <person name="Atanasova L."/>
            <person name="Karlsson M."/>
            <person name="Huettel B."/>
            <person name="Barry K.W."/>
            <person name="Haridas S."/>
            <person name="Chen C."/>
            <person name="Bauer D."/>
            <person name="Andreopoulos W."/>
            <person name="Pangilinan J."/>
            <person name="LaButti K."/>
            <person name="Riley R."/>
            <person name="Lipzen A."/>
            <person name="Clum A."/>
            <person name="Drula E."/>
            <person name="Henrissat B."/>
            <person name="Kohler A."/>
            <person name="Grigoriev I.V."/>
            <person name="Martin F.M."/>
            <person name="Hacquard S."/>
        </authorList>
    </citation>
    <scope>NUCLEOTIDE SEQUENCE</scope>
    <source>
        <strain evidence="2">MPI-CAGE-CH-0243</strain>
    </source>
</reference>
<keyword evidence="1" id="KW-0812">Transmembrane</keyword>